<evidence type="ECO:0000313" key="3">
    <source>
        <dbReference type="Proteomes" id="UP000826661"/>
    </source>
</evidence>
<dbReference type="PANTHER" id="PTHR40788">
    <property type="entry name" value="CLR5 DOMAIN-CONTAINING PROTEIN-RELATED"/>
    <property type="match status" value="1"/>
</dbReference>
<dbReference type="AlphaFoldDB" id="A0A8G0L6M4"/>
<accession>A0A8G0L6M4</accession>
<proteinExistence type="predicted"/>
<evidence type="ECO:0000256" key="1">
    <source>
        <dbReference type="SAM" id="MobiDB-lite"/>
    </source>
</evidence>
<evidence type="ECO:0000313" key="2">
    <source>
        <dbReference type="EMBL" id="QYS94294.1"/>
    </source>
</evidence>
<organism evidence="2 3">
    <name type="scientific">Trichoderma simmonsii</name>
    <dbReference type="NCBI Taxonomy" id="1491479"/>
    <lineage>
        <taxon>Eukaryota</taxon>
        <taxon>Fungi</taxon>
        <taxon>Dikarya</taxon>
        <taxon>Ascomycota</taxon>
        <taxon>Pezizomycotina</taxon>
        <taxon>Sordariomycetes</taxon>
        <taxon>Hypocreomycetidae</taxon>
        <taxon>Hypocreales</taxon>
        <taxon>Hypocreaceae</taxon>
        <taxon>Trichoderma</taxon>
    </lineage>
</organism>
<dbReference type="PANTHER" id="PTHR40788:SF1">
    <property type="entry name" value="IPA PROTEIN"/>
    <property type="match status" value="1"/>
</dbReference>
<gene>
    <name evidence="2" type="ORF">H0G86_001635</name>
</gene>
<dbReference type="Proteomes" id="UP000826661">
    <property type="component" value="Chromosome I"/>
</dbReference>
<reference evidence="2 3" key="1">
    <citation type="journal article" date="2021" name="BMC Genomics">
        <title>Telomere-to-telomere genome assembly of asparaginase-producing Trichoderma simmonsii.</title>
        <authorList>
            <person name="Chung D."/>
            <person name="Kwon Y.M."/>
            <person name="Yang Y."/>
        </authorList>
    </citation>
    <scope>NUCLEOTIDE SEQUENCE [LARGE SCALE GENOMIC DNA]</scope>
    <source>
        <strain evidence="2 3">GH-Sj1</strain>
    </source>
</reference>
<keyword evidence="3" id="KW-1185">Reference proteome</keyword>
<name>A0A8G0L6M4_9HYPO</name>
<sequence length="708" mass="81797">MPIPHQTVMNCEFLEDAHSEFARLYNTYNWQIRAIWHKFDRNERARLFLDYFNNGPSDLHVGNKSEELKLKSVLIPELSLNDVSTSAKFLLNHFKHRATMSLFEQYRVGLDGALGDGPFVTEKMNKKQLTPRQNRPNYYYTFTEEWYGELVELNKEDKETEALIKGGDCVSYGVGSLIWRRQYNSLMDFRFLVLSMLMKTPRAWWTEEQWELVKQDNSTVVDKMAEMVKNMLATGKAPGTTFAKLLIAIKKQRNDLEGYLAILRDEPSVLVYHVNSWLLSRPELVTDDRGHSLPPETDKHISCAIFEVVRGWIQKFAIMRYMYNLMEMWDNPNTKSDYKRIILQEISNVFHFEYNRAQAHLIRHVQTGIGARCFRRVPNAYDEAGNPRVVMRVKPEELNGSDSLLQHMLRLCQPQTHASQAFQWIHKLDYLYNSKPSCWKSLQQREIDALDELIWIVSVIQELSKAVALPPLSRKTGQIFINGSRELDLCLNKIRKELDLQEFSVPINKLLEPGRANETLAQLDDMVVLHAGCKMDFFCHFVVQYCSAYHRAQSQETKDTEQNEHPFTTAYCIDQGVDLKKYEENRSPAQTSASENEQTVNKPNEEQLQKLNANPTAKMVFSTLFKEPKAGASITWTAFISAMVAMGFDAKHGYCSVHVFIPPRNMPVMTVLTVSRPPNHKIEGHLIPTLARQLKKLYGIFVPPDRVG</sequence>
<dbReference type="EMBL" id="CP075864">
    <property type="protein sequence ID" value="QYS94294.1"/>
    <property type="molecule type" value="Genomic_DNA"/>
</dbReference>
<protein>
    <submittedName>
        <fullName evidence="2">Uncharacterized protein</fullName>
    </submittedName>
</protein>
<feature type="compositionally biased region" description="Polar residues" evidence="1">
    <location>
        <begin position="587"/>
        <end position="602"/>
    </location>
</feature>
<feature type="region of interest" description="Disordered" evidence="1">
    <location>
        <begin position="585"/>
        <end position="612"/>
    </location>
</feature>